<sequence length="250" mass="29133">MNIKSFSLFFIILTLYALPAQAKEFNWKLWQEILSDRVQAGQIFNISSNLVNYKSLLKDPRIQKINLALEQYDPSKLQKNYKKSFYINAYNYYAVLMVLNNYPVDSIKDIGNIFFQVWDKEVATLNNKAITLNDIEHQILRPMGDPRIHFAIVCASMSCPSLSTQVYSANNLDTQLNFQTKLFLNNNSKGLSIKNNELYVSSLFKWFKDDFIKSDGIINFIKQYKAIPNSIENLNYLDYNWQLNDLTAKK</sequence>
<dbReference type="Pfam" id="PF04784">
    <property type="entry name" value="DUF547"/>
    <property type="match status" value="1"/>
</dbReference>
<reference evidence="2" key="1">
    <citation type="submission" date="2018-06" db="EMBL/GenBank/DDBJ databases">
        <authorList>
            <person name="Zhirakovskaya E."/>
        </authorList>
    </citation>
    <scope>NUCLEOTIDE SEQUENCE</scope>
</reference>
<protein>
    <recommendedName>
        <fullName evidence="1">DUF547 domain-containing protein</fullName>
    </recommendedName>
</protein>
<organism evidence="2">
    <name type="scientific">hydrothermal vent metagenome</name>
    <dbReference type="NCBI Taxonomy" id="652676"/>
    <lineage>
        <taxon>unclassified sequences</taxon>
        <taxon>metagenomes</taxon>
        <taxon>ecological metagenomes</taxon>
    </lineage>
</organism>
<dbReference type="EMBL" id="UOFS01000042">
    <property type="protein sequence ID" value="VAX00049.1"/>
    <property type="molecule type" value="Genomic_DNA"/>
</dbReference>
<dbReference type="PANTHER" id="PTHR46361:SF3">
    <property type="entry name" value="ELECTRON CARRIER_ PROTEIN DISULFIDE OXIDOREDUCTASE"/>
    <property type="match status" value="1"/>
</dbReference>
<dbReference type="InterPro" id="IPR006869">
    <property type="entry name" value="DUF547"/>
</dbReference>
<name>A0A3B1A2R9_9ZZZZ</name>
<feature type="domain" description="DUF547" evidence="1">
    <location>
        <begin position="75"/>
        <end position="184"/>
    </location>
</feature>
<accession>A0A3B1A2R9</accession>
<proteinExistence type="predicted"/>
<evidence type="ECO:0000259" key="1">
    <source>
        <dbReference type="Pfam" id="PF04784"/>
    </source>
</evidence>
<dbReference type="AlphaFoldDB" id="A0A3B1A2R9"/>
<evidence type="ECO:0000313" key="2">
    <source>
        <dbReference type="EMBL" id="VAX00049.1"/>
    </source>
</evidence>
<dbReference type="PANTHER" id="PTHR46361">
    <property type="entry name" value="ELECTRON CARRIER/ PROTEIN DISULFIDE OXIDOREDUCTASE"/>
    <property type="match status" value="1"/>
</dbReference>
<gene>
    <name evidence="2" type="ORF">MNBD_GAMMA22-1107</name>
</gene>